<gene>
    <name evidence="4" type="ORF">SAMN05444169_3744</name>
</gene>
<feature type="domain" description="N-acetyltransferase" evidence="3">
    <location>
        <begin position="11"/>
        <end position="159"/>
    </location>
</feature>
<keyword evidence="1" id="KW-0808">Transferase</keyword>
<dbReference type="Gene3D" id="3.40.630.30">
    <property type="match status" value="1"/>
</dbReference>
<dbReference type="GO" id="GO:0005840">
    <property type="term" value="C:ribosome"/>
    <property type="evidence" value="ECO:0007669"/>
    <property type="project" value="UniProtKB-KW"/>
</dbReference>
<proteinExistence type="predicted"/>
<dbReference type="InterPro" id="IPR000182">
    <property type="entry name" value="GNAT_dom"/>
</dbReference>
<dbReference type="Proteomes" id="UP000190675">
    <property type="component" value="Chromosome I"/>
</dbReference>
<dbReference type="SUPFAM" id="SSF55729">
    <property type="entry name" value="Acyl-CoA N-acyltransferases (Nat)"/>
    <property type="match status" value="1"/>
</dbReference>
<evidence type="ECO:0000256" key="2">
    <source>
        <dbReference type="ARBA" id="ARBA00023315"/>
    </source>
</evidence>
<evidence type="ECO:0000313" key="5">
    <source>
        <dbReference type="Proteomes" id="UP000190675"/>
    </source>
</evidence>
<evidence type="ECO:0000256" key="1">
    <source>
        <dbReference type="ARBA" id="ARBA00022679"/>
    </source>
</evidence>
<protein>
    <submittedName>
        <fullName evidence="4">Ribosomal protein S18 acetylase RimI</fullName>
    </submittedName>
</protein>
<dbReference type="EMBL" id="LT670818">
    <property type="protein sequence ID" value="SHG70410.1"/>
    <property type="molecule type" value="Genomic_DNA"/>
</dbReference>
<keyword evidence="2" id="KW-0012">Acyltransferase</keyword>
<dbReference type="AlphaFoldDB" id="A0A1M5LZP9"/>
<name>A0A1M5LZP9_9BRAD</name>
<dbReference type="OrthoDB" id="9805924at2"/>
<dbReference type="Pfam" id="PF00583">
    <property type="entry name" value="Acetyltransf_1"/>
    <property type="match status" value="1"/>
</dbReference>
<reference evidence="4 5" key="1">
    <citation type="submission" date="2016-11" db="EMBL/GenBank/DDBJ databases">
        <authorList>
            <person name="Jaros S."/>
            <person name="Januszkiewicz K."/>
            <person name="Wedrychowicz H."/>
        </authorList>
    </citation>
    <scope>NUCLEOTIDE SEQUENCE [LARGE SCALE GENOMIC DNA]</scope>
    <source>
        <strain evidence="4 5">GAS242</strain>
    </source>
</reference>
<dbReference type="GO" id="GO:0008080">
    <property type="term" value="F:N-acetyltransferase activity"/>
    <property type="evidence" value="ECO:0007669"/>
    <property type="project" value="TreeGrafter"/>
</dbReference>
<organism evidence="4 5">
    <name type="scientific">Bradyrhizobium erythrophlei</name>
    <dbReference type="NCBI Taxonomy" id="1437360"/>
    <lineage>
        <taxon>Bacteria</taxon>
        <taxon>Pseudomonadati</taxon>
        <taxon>Pseudomonadota</taxon>
        <taxon>Alphaproteobacteria</taxon>
        <taxon>Hyphomicrobiales</taxon>
        <taxon>Nitrobacteraceae</taxon>
        <taxon>Bradyrhizobium</taxon>
    </lineage>
</organism>
<sequence length="159" mass="17786">MNAKSQIPGEVFVRPVTRQDYDQWLPLWDGYNAFYGRAGATALAPETTGMTWARFFDAHEPVHGLVAESGGQLLGLTNYLFHRSTTAIEPVCYLQDLFTAESARGKGLGGALIHGVYERARLAGSPRVYWQTHQTDLTAMQLYDKVAEHSGFVVYRKLF</sequence>
<dbReference type="PROSITE" id="PS51186">
    <property type="entry name" value="GNAT"/>
    <property type="match status" value="1"/>
</dbReference>
<dbReference type="PANTHER" id="PTHR10545">
    <property type="entry name" value="DIAMINE N-ACETYLTRANSFERASE"/>
    <property type="match status" value="1"/>
</dbReference>
<dbReference type="CDD" id="cd04301">
    <property type="entry name" value="NAT_SF"/>
    <property type="match status" value="1"/>
</dbReference>
<evidence type="ECO:0000313" key="4">
    <source>
        <dbReference type="EMBL" id="SHG70410.1"/>
    </source>
</evidence>
<dbReference type="InterPro" id="IPR016181">
    <property type="entry name" value="Acyl_CoA_acyltransferase"/>
</dbReference>
<keyword evidence="4" id="KW-0687">Ribonucleoprotein</keyword>
<dbReference type="RefSeq" id="WP_079567238.1">
    <property type="nucleotide sequence ID" value="NZ_LT670818.1"/>
</dbReference>
<dbReference type="InterPro" id="IPR051016">
    <property type="entry name" value="Diverse_Substrate_AcTransf"/>
</dbReference>
<dbReference type="PANTHER" id="PTHR10545:SF42">
    <property type="entry name" value="ACETYLTRANSFERASE"/>
    <property type="match status" value="1"/>
</dbReference>
<accession>A0A1M5LZP9</accession>
<evidence type="ECO:0000259" key="3">
    <source>
        <dbReference type="PROSITE" id="PS51186"/>
    </source>
</evidence>
<keyword evidence="4" id="KW-0689">Ribosomal protein</keyword>